<organism evidence="4 5">
    <name type="scientific">Sutterella parvirubra YIT 11816</name>
    <dbReference type="NCBI Taxonomy" id="762967"/>
    <lineage>
        <taxon>Bacteria</taxon>
        <taxon>Pseudomonadati</taxon>
        <taxon>Pseudomonadota</taxon>
        <taxon>Betaproteobacteria</taxon>
        <taxon>Burkholderiales</taxon>
        <taxon>Sutterellaceae</taxon>
        <taxon>Sutterella</taxon>
    </lineage>
</organism>
<dbReference type="PANTHER" id="PTHR43270">
    <property type="entry name" value="BETA-ALA-HIS DIPEPTIDASE"/>
    <property type="match status" value="1"/>
</dbReference>
<dbReference type="Gene3D" id="3.30.70.360">
    <property type="match status" value="1"/>
</dbReference>
<name>H3KBF2_9BURK</name>
<keyword evidence="2" id="KW-0479">Metal-binding</keyword>
<dbReference type="GO" id="GO:0008233">
    <property type="term" value="F:peptidase activity"/>
    <property type="evidence" value="ECO:0007669"/>
    <property type="project" value="UniProtKB-KW"/>
</dbReference>
<dbReference type="InterPro" id="IPR051458">
    <property type="entry name" value="Cyt/Met_Dipeptidase"/>
</dbReference>
<dbReference type="PATRIC" id="fig|762967.3.peg.43"/>
<dbReference type="Proteomes" id="UP000004956">
    <property type="component" value="Unassembled WGS sequence"/>
</dbReference>
<dbReference type="Gene3D" id="3.40.630.10">
    <property type="entry name" value="Zn peptidases"/>
    <property type="match status" value="1"/>
</dbReference>
<dbReference type="Pfam" id="PF01546">
    <property type="entry name" value="Peptidase_M20"/>
    <property type="match status" value="1"/>
</dbReference>
<dbReference type="STRING" id="762967.HMPREF9440_00047"/>
<evidence type="ECO:0000256" key="1">
    <source>
        <dbReference type="ARBA" id="ARBA00022670"/>
    </source>
</evidence>
<dbReference type="GO" id="GO:0006508">
    <property type="term" value="P:proteolysis"/>
    <property type="evidence" value="ECO:0007669"/>
    <property type="project" value="UniProtKB-KW"/>
</dbReference>
<evidence type="ECO:0000313" key="5">
    <source>
        <dbReference type="Proteomes" id="UP000004956"/>
    </source>
</evidence>
<comment type="caution">
    <text evidence="4">The sequence shown here is derived from an EMBL/GenBank/DDBJ whole genome shotgun (WGS) entry which is preliminary data.</text>
</comment>
<reference evidence="4 5" key="1">
    <citation type="submission" date="2011-11" db="EMBL/GenBank/DDBJ databases">
        <authorList>
            <person name="Weinstock G."/>
            <person name="Sodergren E."/>
            <person name="Clifton S."/>
            <person name="Fulton L."/>
            <person name="Fulton B."/>
            <person name="Courtney L."/>
            <person name="Fronick C."/>
            <person name="Harrison M."/>
            <person name="Strong C."/>
            <person name="Farmer C."/>
            <person name="Delahaunty K."/>
            <person name="Markovic C."/>
            <person name="Hall O."/>
            <person name="Minx P."/>
            <person name="Tomlinson C."/>
            <person name="Mitreva M."/>
            <person name="Hou S."/>
            <person name="Chen J."/>
            <person name="Wollam A."/>
            <person name="Pepin K.H."/>
            <person name="Johnson M."/>
            <person name="Bhonagiri V."/>
            <person name="Zhang X."/>
            <person name="Suruliraj S."/>
            <person name="Warren W."/>
            <person name="Chinwalla A."/>
            <person name="Mardis E.R."/>
            <person name="Wilson R.K."/>
        </authorList>
    </citation>
    <scope>NUCLEOTIDE SEQUENCE [LARGE SCALE GENOMIC DNA]</scope>
    <source>
        <strain evidence="4 5">YIT 11816</strain>
    </source>
</reference>
<dbReference type="RefSeq" id="WP_008540347.1">
    <property type="nucleotide sequence ID" value="NZ_JH604836.1"/>
</dbReference>
<dbReference type="OrthoDB" id="9761532at2"/>
<keyword evidence="1" id="KW-0645">Protease</keyword>
<keyword evidence="3" id="KW-0378">Hydrolase</keyword>
<gene>
    <name evidence="4" type="ORF">HMPREF9440_00047</name>
</gene>
<dbReference type="InterPro" id="IPR002933">
    <property type="entry name" value="Peptidase_M20"/>
</dbReference>
<accession>H3KBF2</accession>
<dbReference type="PANTHER" id="PTHR43270:SF4">
    <property type="entry name" value="CARNOSINE DIPEPTIDASE 2, ISOFORM A"/>
    <property type="match status" value="1"/>
</dbReference>
<dbReference type="AlphaFoldDB" id="H3KBF2"/>
<sequence>MRNVFRKIEEAWQGDALEALAEFVRLPAKSPDFDPDWEQNGVLLRALEDAARWAKVRFPEGTFEILSAPGVTPVLWVDIPGTRPGRPALFYGHFDKQPEAGEWSEGLAPFEPVLRDGRLYGRGTADDGYSFYAALTAARAMDEAGRKRPRIMGVFETREESGSGDLPHYLPELSKRAGRPSVLTVLDLGIQDKTRLWRTQSLRGVVTFTLKVEVLESGVHSGVTSGIVPSSFAVMRTLLDRLEDPATGRVKVASMHVPEPTRHMPALRRLAELSGEDLWKRFPWAGETEPRSFDPLELLLKNGWQPTLSILGAEGLPPVKEAGALIRPSTTLKLSFRIPPGVDAQKAAEDAVALVTTNVPSKAKVTVANLHAEPGFEAPAGAEWLDAAWSKASEELFRETAEDVFDGATIGILPKFAKAFGPCPFLCTGVLGTEDNAHAPDESVSLEYLTKLTCAVASVLDAVPEEE</sequence>
<evidence type="ECO:0000313" key="4">
    <source>
        <dbReference type="EMBL" id="EHY32585.1"/>
    </source>
</evidence>
<evidence type="ECO:0000256" key="3">
    <source>
        <dbReference type="ARBA" id="ARBA00022801"/>
    </source>
</evidence>
<dbReference type="GO" id="GO:0046872">
    <property type="term" value="F:metal ion binding"/>
    <property type="evidence" value="ECO:0007669"/>
    <property type="project" value="UniProtKB-KW"/>
</dbReference>
<proteinExistence type="predicted"/>
<dbReference type="HOGENOM" id="CLU_029469_0_0_4"/>
<dbReference type="SUPFAM" id="SSF53187">
    <property type="entry name" value="Zn-dependent exopeptidases"/>
    <property type="match status" value="1"/>
</dbReference>
<protein>
    <submittedName>
        <fullName evidence="4">Peptidase dimerization domain protein</fullName>
    </submittedName>
</protein>
<keyword evidence="5" id="KW-1185">Reference proteome</keyword>
<evidence type="ECO:0000256" key="2">
    <source>
        <dbReference type="ARBA" id="ARBA00022723"/>
    </source>
</evidence>
<dbReference type="EMBL" id="AFBQ01000002">
    <property type="protein sequence ID" value="EHY32585.1"/>
    <property type="molecule type" value="Genomic_DNA"/>
</dbReference>